<protein>
    <submittedName>
        <fullName evidence="1">Uncharacterized protein</fullName>
    </submittedName>
</protein>
<evidence type="ECO:0000313" key="2">
    <source>
        <dbReference type="Proteomes" id="UP000030643"/>
    </source>
</evidence>
<dbReference type="EMBL" id="DF820487">
    <property type="protein sequence ID" value="GAK30698.1"/>
    <property type="molecule type" value="Genomic_DNA"/>
</dbReference>
<dbReference type="RefSeq" id="WP_027698787.1">
    <property type="nucleotide sequence ID" value="NZ_DF820487.1"/>
</dbReference>
<dbReference type="OrthoDB" id="2148770at2"/>
<gene>
    <name evidence="1" type="ORF">WOSG25_041390</name>
</gene>
<name>A0A069CTZ1_WEIOS</name>
<reference evidence="2" key="1">
    <citation type="journal article" date="2014" name="Genome Announc.">
        <title>Draft genome sequence of Weissella oryzae SG25T, isolated from fermented rice grains.</title>
        <authorList>
            <person name="Tanizawa Y."/>
            <person name="Fujisawa T."/>
            <person name="Mochizuki T."/>
            <person name="Kaminuma E."/>
            <person name="Suzuki Y."/>
            <person name="Nakamura Y."/>
            <person name="Tohno M."/>
        </authorList>
    </citation>
    <scope>NUCLEOTIDE SEQUENCE [LARGE SCALE GENOMIC DNA]</scope>
    <source>
        <strain evidence="2">DSM 25784 / JCM 18191 / LMG 30913 / SG25</strain>
    </source>
</reference>
<dbReference type="AlphaFoldDB" id="A0A069CTZ1"/>
<dbReference type="STRING" id="1329250.WOSG25_041390"/>
<organism evidence="1 2">
    <name type="scientific">Weissella oryzae (strain DSM 25784 / JCM 18191 / LMG 30913 / SG25)</name>
    <dbReference type="NCBI Taxonomy" id="1329250"/>
    <lineage>
        <taxon>Bacteria</taxon>
        <taxon>Bacillati</taxon>
        <taxon>Bacillota</taxon>
        <taxon>Bacilli</taxon>
        <taxon>Lactobacillales</taxon>
        <taxon>Lactobacillaceae</taxon>
        <taxon>Weissella</taxon>
    </lineage>
</organism>
<sequence>MVAVTIDRDYLARVGRLVGKIFETKNIAGVNETAVINYLGISKTTWNNVKKGTAGTTTAERVLNDAEKYVDGILNR</sequence>
<dbReference type="Proteomes" id="UP000030643">
    <property type="component" value="Unassembled WGS sequence"/>
</dbReference>
<evidence type="ECO:0000313" key="1">
    <source>
        <dbReference type="EMBL" id="GAK30698.1"/>
    </source>
</evidence>
<keyword evidence="2" id="KW-1185">Reference proteome</keyword>
<accession>A0A069CTZ1</accession>
<proteinExistence type="predicted"/>